<name>A0A382EPX6_9ZZZZ</name>
<feature type="domain" description="NADP-dependent oxidoreductase" evidence="1">
    <location>
        <begin position="17"/>
        <end position="308"/>
    </location>
</feature>
<evidence type="ECO:0000259" key="1">
    <source>
        <dbReference type="Pfam" id="PF00248"/>
    </source>
</evidence>
<sequence>MRYSDFSVNDIDLSVIGFPLWTLATRGWGKKDPSVAVYLLQQAFNQGINFFDTADSYGRGYGEELLREALAPIRKEIVISTKFGFDFYSPQLNIDGGDGKNFDPEYVSYACEQSLRRLGTDYIDMYLVHYPSYDEVENDDLYEVLEKLVEAGKILRFGLALDDRPEATEIARLLVSERELDLIHAPYSLLEQDLVSSLSETGDLSVIARRVHAFGLLDDSYDPKTFEGSDLGQQQDHPVFSNVLARRPYYDFLSDCFEESISDIALRFAITNQGIASTLPNINDIDNLSAYCLSADKPDLDNELMQIISDVFQEQKDSGGKEGNE</sequence>
<dbReference type="InterPro" id="IPR020471">
    <property type="entry name" value="AKR"/>
</dbReference>
<gene>
    <name evidence="2" type="ORF">METZ01_LOCUS204915</name>
</gene>
<dbReference type="InterPro" id="IPR053135">
    <property type="entry name" value="AKR2_Oxidoreductase"/>
</dbReference>
<proteinExistence type="predicted"/>
<dbReference type="InterPro" id="IPR023210">
    <property type="entry name" value="NADP_OxRdtase_dom"/>
</dbReference>
<accession>A0A382EPX6</accession>
<dbReference type="PANTHER" id="PTHR43312:SF1">
    <property type="entry name" value="NADP-DEPENDENT OXIDOREDUCTASE DOMAIN-CONTAINING PROTEIN"/>
    <property type="match status" value="1"/>
</dbReference>
<protein>
    <recommendedName>
        <fullName evidence="1">NADP-dependent oxidoreductase domain-containing protein</fullName>
    </recommendedName>
</protein>
<dbReference type="GO" id="GO:0016491">
    <property type="term" value="F:oxidoreductase activity"/>
    <property type="evidence" value="ECO:0007669"/>
    <property type="project" value="InterPro"/>
</dbReference>
<dbReference type="SUPFAM" id="SSF51430">
    <property type="entry name" value="NAD(P)-linked oxidoreductase"/>
    <property type="match status" value="1"/>
</dbReference>
<dbReference type="PRINTS" id="PR00069">
    <property type="entry name" value="ALDKETRDTASE"/>
</dbReference>
<dbReference type="EMBL" id="UINC01045372">
    <property type="protein sequence ID" value="SVB52061.1"/>
    <property type="molecule type" value="Genomic_DNA"/>
</dbReference>
<dbReference type="Gene3D" id="3.20.20.100">
    <property type="entry name" value="NADP-dependent oxidoreductase domain"/>
    <property type="match status" value="1"/>
</dbReference>
<evidence type="ECO:0000313" key="2">
    <source>
        <dbReference type="EMBL" id="SVB52061.1"/>
    </source>
</evidence>
<reference evidence="2" key="1">
    <citation type="submission" date="2018-05" db="EMBL/GenBank/DDBJ databases">
        <authorList>
            <person name="Lanie J.A."/>
            <person name="Ng W.-L."/>
            <person name="Kazmierczak K.M."/>
            <person name="Andrzejewski T.M."/>
            <person name="Davidsen T.M."/>
            <person name="Wayne K.J."/>
            <person name="Tettelin H."/>
            <person name="Glass J.I."/>
            <person name="Rusch D."/>
            <person name="Podicherti R."/>
            <person name="Tsui H.-C.T."/>
            <person name="Winkler M.E."/>
        </authorList>
    </citation>
    <scope>NUCLEOTIDE SEQUENCE</scope>
</reference>
<dbReference type="PANTHER" id="PTHR43312">
    <property type="entry name" value="D-THREO-ALDOSE 1-DEHYDROGENASE"/>
    <property type="match status" value="1"/>
</dbReference>
<dbReference type="Pfam" id="PF00248">
    <property type="entry name" value="Aldo_ket_red"/>
    <property type="match status" value="1"/>
</dbReference>
<dbReference type="InterPro" id="IPR036812">
    <property type="entry name" value="NAD(P)_OxRdtase_dom_sf"/>
</dbReference>
<dbReference type="CDD" id="cd19086">
    <property type="entry name" value="AKR_AKR11C1"/>
    <property type="match status" value="1"/>
</dbReference>
<dbReference type="AlphaFoldDB" id="A0A382EPX6"/>
<organism evidence="2">
    <name type="scientific">marine metagenome</name>
    <dbReference type="NCBI Taxonomy" id="408172"/>
    <lineage>
        <taxon>unclassified sequences</taxon>
        <taxon>metagenomes</taxon>
        <taxon>ecological metagenomes</taxon>
    </lineage>
</organism>